<dbReference type="KEGG" id="rsz:108826327"/>
<dbReference type="GO" id="GO:0040008">
    <property type="term" value="P:regulation of growth"/>
    <property type="evidence" value="ECO:0007669"/>
    <property type="project" value="UniProtKB-ARBA"/>
</dbReference>
<name>A0A6J0L4V3_RAPSA</name>
<evidence type="ECO:0000256" key="4">
    <source>
        <dbReference type="ARBA" id="ARBA00022702"/>
    </source>
</evidence>
<dbReference type="InterPro" id="IPR008801">
    <property type="entry name" value="RALF"/>
</dbReference>
<dbReference type="GO" id="GO:0005576">
    <property type="term" value="C:extracellular region"/>
    <property type="evidence" value="ECO:0007669"/>
    <property type="project" value="UniProtKB-SubCell"/>
</dbReference>
<dbReference type="RefSeq" id="XP_018455215.1">
    <property type="nucleotide sequence ID" value="XM_018599713.2"/>
</dbReference>
<dbReference type="GeneID" id="108826327"/>
<proteinExistence type="inferred from homology"/>
<sequence>MGMSKTIKVIFSLALVVFLALAATKIEARYIDYGALHHGDPSFGCSKLHPQFCKKQEANPYKRGCETEERCDRGLKK</sequence>
<reference evidence="9" key="1">
    <citation type="journal article" date="2019" name="Database">
        <title>The radish genome database (RadishGD): an integrated information resource for radish genomics.</title>
        <authorList>
            <person name="Yu H.J."/>
            <person name="Baek S."/>
            <person name="Lee Y.J."/>
            <person name="Cho A."/>
            <person name="Mun J.H."/>
        </authorList>
    </citation>
    <scope>NUCLEOTIDE SEQUENCE [LARGE SCALE GENOMIC DNA]</scope>
    <source>
        <strain evidence="9">cv. WK10039</strain>
    </source>
</reference>
<evidence type="ECO:0000313" key="10">
    <source>
        <dbReference type="RefSeq" id="XP_018455215.1"/>
    </source>
</evidence>
<dbReference type="Proteomes" id="UP000504610">
    <property type="component" value="Chromosome 9"/>
</dbReference>
<keyword evidence="4" id="KW-0372">Hormone</keyword>
<dbReference type="AlphaFoldDB" id="A0A6J0L4V3"/>
<evidence type="ECO:0000313" key="9">
    <source>
        <dbReference type="Proteomes" id="UP000504610"/>
    </source>
</evidence>
<keyword evidence="5 8" id="KW-0732">Signal</keyword>
<reference evidence="10" key="2">
    <citation type="submission" date="2025-08" db="UniProtKB">
        <authorList>
            <consortium name="RefSeq"/>
        </authorList>
    </citation>
    <scope>IDENTIFICATION</scope>
    <source>
        <tissue evidence="10">Leaf</tissue>
    </source>
</reference>
<evidence type="ECO:0000256" key="8">
    <source>
        <dbReference type="SAM" id="SignalP"/>
    </source>
</evidence>
<evidence type="ECO:0000256" key="1">
    <source>
        <dbReference type="ARBA" id="ARBA00004613"/>
    </source>
</evidence>
<organism evidence="9 10">
    <name type="scientific">Raphanus sativus</name>
    <name type="common">Radish</name>
    <name type="synonym">Raphanus raphanistrum var. sativus</name>
    <dbReference type="NCBI Taxonomy" id="3726"/>
    <lineage>
        <taxon>Eukaryota</taxon>
        <taxon>Viridiplantae</taxon>
        <taxon>Streptophyta</taxon>
        <taxon>Embryophyta</taxon>
        <taxon>Tracheophyta</taxon>
        <taxon>Spermatophyta</taxon>
        <taxon>Magnoliopsida</taxon>
        <taxon>eudicotyledons</taxon>
        <taxon>Gunneridae</taxon>
        <taxon>Pentapetalae</taxon>
        <taxon>rosids</taxon>
        <taxon>malvids</taxon>
        <taxon>Brassicales</taxon>
        <taxon>Brassicaceae</taxon>
        <taxon>Brassiceae</taxon>
        <taxon>Raphanus</taxon>
    </lineage>
</organism>
<evidence type="ECO:0000256" key="3">
    <source>
        <dbReference type="ARBA" id="ARBA00022525"/>
    </source>
</evidence>
<evidence type="ECO:0000256" key="6">
    <source>
        <dbReference type="ARBA" id="ARBA00023157"/>
    </source>
</evidence>
<keyword evidence="3" id="KW-0964">Secreted</keyword>
<protein>
    <submittedName>
        <fullName evidence="10">Protein RALF-like 9</fullName>
    </submittedName>
</protein>
<feature type="chain" id="PRO_5026686501" evidence="8">
    <location>
        <begin position="29"/>
        <end position="77"/>
    </location>
</feature>
<comment type="subcellular location">
    <subcellularLocation>
        <location evidence="1">Secreted</location>
    </subcellularLocation>
</comment>
<evidence type="ECO:0000256" key="2">
    <source>
        <dbReference type="ARBA" id="ARBA00009178"/>
    </source>
</evidence>
<comment type="similarity">
    <text evidence="2">Belongs to the plant rapid alkalinization factor (RALF) family.</text>
</comment>
<accession>A0A6J0L4V3</accession>
<dbReference type="OrthoDB" id="1089400at2759"/>
<keyword evidence="6" id="KW-1015">Disulfide bond</keyword>
<keyword evidence="9" id="KW-1185">Reference proteome</keyword>
<evidence type="ECO:0000256" key="5">
    <source>
        <dbReference type="ARBA" id="ARBA00022729"/>
    </source>
</evidence>
<dbReference type="Pfam" id="PF05498">
    <property type="entry name" value="RALF"/>
    <property type="match status" value="1"/>
</dbReference>
<dbReference type="PANTHER" id="PTHR34270">
    <property type="entry name" value="PROTEIN RALF-LIKE 15-RELATED"/>
    <property type="match status" value="1"/>
</dbReference>
<feature type="signal peptide" evidence="8">
    <location>
        <begin position="1"/>
        <end position="28"/>
    </location>
</feature>
<evidence type="ECO:0000256" key="7">
    <source>
        <dbReference type="ARBA" id="ARBA00037228"/>
    </source>
</evidence>
<comment type="function">
    <text evidence="7">Cell signaling peptide that may regulate plant stress, growth, and development. Mediates a rapid alkalinization of extracellular space by mediating a transient increase in the cytoplasmic Ca(2+) concentration leading to a calcium-dependent signaling events through a cell surface receptor and a concomitant activation of some intracellular mitogen-activated protein kinases.</text>
</comment>
<dbReference type="PANTHER" id="PTHR34270:SF12">
    <property type="entry name" value="PROTEIN RALF-LIKE 15-RELATED"/>
    <property type="match status" value="1"/>
</dbReference>
<dbReference type="GO" id="GO:0005179">
    <property type="term" value="F:hormone activity"/>
    <property type="evidence" value="ECO:0007669"/>
    <property type="project" value="UniProtKB-KW"/>
</dbReference>
<gene>
    <name evidence="10" type="primary">LOC108826327</name>
</gene>